<dbReference type="Gene3D" id="1.10.10.10">
    <property type="entry name" value="Winged helix-like DNA-binding domain superfamily/Winged helix DNA-binding domain"/>
    <property type="match status" value="1"/>
</dbReference>
<protein>
    <recommendedName>
        <fullName evidence="5">LysM domain-containing protein</fullName>
    </recommendedName>
</protein>
<feature type="region of interest" description="Disordered" evidence="1">
    <location>
        <begin position="197"/>
        <end position="257"/>
    </location>
</feature>
<feature type="transmembrane region" description="Helical" evidence="2">
    <location>
        <begin position="55"/>
        <end position="80"/>
    </location>
</feature>
<evidence type="ECO:0000256" key="1">
    <source>
        <dbReference type="SAM" id="MobiDB-lite"/>
    </source>
</evidence>
<dbReference type="AlphaFoldDB" id="A0A917U1N2"/>
<organism evidence="3 4">
    <name type="scientific">Dactylosporangium sucinum</name>
    <dbReference type="NCBI Taxonomy" id="1424081"/>
    <lineage>
        <taxon>Bacteria</taxon>
        <taxon>Bacillati</taxon>
        <taxon>Actinomycetota</taxon>
        <taxon>Actinomycetes</taxon>
        <taxon>Micromonosporales</taxon>
        <taxon>Micromonosporaceae</taxon>
        <taxon>Dactylosporangium</taxon>
    </lineage>
</organism>
<dbReference type="CDD" id="cd00118">
    <property type="entry name" value="LysM"/>
    <property type="match status" value="1"/>
</dbReference>
<gene>
    <name evidence="3" type="ORF">GCM10007977_061770</name>
</gene>
<feature type="transmembrane region" description="Helical" evidence="2">
    <location>
        <begin position="101"/>
        <end position="120"/>
    </location>
</feature>
<keyword evidence="4" id="KW-1185">Reference proteome</keyword>
<feature type="transmembrane region" description="Helical" evidence="2">
    <location>
        <begin position="12"/>
        <end position="29"/>
    </location>
</feature>
<feature type="compositionally biased region" description="Pro residues" evidence="1">
    <location>
        <begin position="218"/>
        <end position="239"/>
    </location>
</feature>
<name>A0A917U1N2_9ACTN</name>
<reference evidence="3" key="2">
    <citation type="submission" date="2020-09" db="EMBL/GenBank/DDBJ databases">
        <authorList>
            <person name="Sun Q."/>
            <person name="Ohkuma M."/>
        </authorList>
    </citation>
    <scope>NUCLEOTIDE SEQUENCE</scope>
    <source>
        <strain evidence="3">JCM 19831</strain>
    </source>
</reference>
<reference evidence="3" key="1">
    <citation type="journal article" date="2014" name="Int. J. Syst. Evol. Microbiol.">
        <title>Complete genome sequence of Corynebacterium casei LMG S-19264T (=DSM 44701T), isolated from a smear-ripened cheese.</title>
        <authorList>
            <consortium name="US DOE Joint Genome Institute (JGI-PGF)"/>
            <person name="Walter F."/>
            <person name="Albersmeier A."/>
            <person name="Kalinowski J."/>
            <person name="Ruckert C."/>
        </authorList>
    </citation>
    <scope>NUCLEOTIDE SEQUENCE</scope>
    <source>
        <strain evidence="3">JCM 19831</strain>
    </source>
</reference>
<evidence type="ECO:0000313" key="4">
    <source>
        <dbReference type="Proteomes" id="UP000642070"/>
    </source>
</evidence>
<dbReference type="InterPro" id="IPR018392">
    <property type="entry name" value="LysM"/>
</dbReference>
<dbReference type="EMBL" id="BMPI01000034">
    <property type="protein sequence ID" value="GGM51691.1"/>
    <property type="molecule type" value="Genomic_DNA"/>
</dbReference>
<sequence>MGTHTRRLTAQASILLTLGGIPYALYALAGNPLPDRVPSWSQVAERLTAHDDGTLFLAALTWAGWFGWASFAVPLLIELVSFALRRRAPHIAGLSWQQRRAAALVAAALAIGVTPAVASADAQPISVAPAVAAPAVAVGATPPTYVVERGDWLYHVADRFLGDGDRYPEIAALNPDLERADPRFPDHIEARQRVQLPPDAHDRGARAHASGSLAAVAQPPPPAVPSEPPPAPSPVPSEPAPSQSAESLHEPNDDSGLDASLPVTAAFATAGLLAALVMFRITRRRQRQRQHRRPGRRIPQPSEPAVERRVRSAAQPVDVNRLDHALRTLAVGLRQRGQTKTPDPAAVWLSGGDVHLMLAEADPAAPPPFETTEAAMTWTLPATAEVPNVDDVLAPLPALVTVASRPGGDHLLIDLERAGLLSIGGDPAGAADLLRYVSAELATNQWSDDVEVVLAGFQSDDAESLVELGDGRVTTTASVSEAIHRAGRRAAANAAAMSDADIPSAFAGRIGDIAADAWMPHVLLIADPEGADNEVHELELQLERAGRCAVAATVVTSAATRWRIDVTADGSLAVDWLSITNATASRLPRDQLSHLASVMRTARATARVDQDVPAATDQEPWAEGTDAHGHLTNAGDVPLAREQERPQAVPPEQPPTARTVALTSTRPVIVSTLATVTAKRRPAARSDAPNDAELDADIEAWYRPDRSRPRIAVLGPAVVEAPGEPPEERIRFYSELVVYLAQRGRVGATGEQIDDALWPDRRVNARSRRVAISKARRWLGEAADGTQWLPPNAGSDRLYRLAPGALLDWQLFRRLRARGEARGADGAEDLRRALELVRGEPLAGADLPYSSGYRNPYTWLPGSDIQPHNLASAVVDTAHRLVDLCLDAGDGAGARWAVERAWLADPARLDDHPWIDAMRVARADGRSAELRALLDGLVRTREVEVPEDLSPDTYAAINDLIGEFLRSR</sequence>
<keyword evidence="2" id="KW-1133">Transmembrane helix</keyword>
<dbReference type="Gene3D" id="3.10.350.10">
    <property type="entry name" value="LysM domain"/>
    <property type="match status" value="1"/>
</dbReference>
<accession>A0A917U1N2</accession>
<evidence type="ECO:0000313" key="3">
    <source>
        <dbReference type="EMBL" id="GGM51691.1"/>
    </source>
</evidence>
<comment type="caution">
    <text evidence="3">The sequence shown here is derived from an EMBL/GenBank/DDBJ whole genome shotgun (WGS) entry which is preliminary data.</text>
</comment>
<proteinExistence type="predicted"/>
<feature type="region of interest" description="Disordered" evidence="1">
    <location>
        <begin position="284"/>
        <end position="313"/>
    </location>
</feature>
<evidence type="ECO:0008006" key="5">
    <source>
        <dbReference type="Google" id="ProtNLM"/>
    </source>
</evidence>
<dbReference type="InterPro" id="IPR036388">
    <property type="entry name" value="WH-like_DNA-bd_sf"/>
</dbReference>
<feature type="region of interest" description="Disordered" evidence="1">
    <location>
        <begin position="609"/>
        <end position="633"/>
    </location>
</feature>
<dbReference type="RefSeq" id="WP_190253490.1">
    <property type="nucleotide sequence ID" value="NZ_BMPI01000034.1"/>
</dbReference>
<keyword evidence="2" id="KW-0812">Transmembrane</keyword>
<dbReference type="Proteomes" id="UP000642070">
    <property type="component" value="Unassembled WGS sequence"/>
</dbReference>
<dbReference type="InterPro" id="IPR036779">
    <property type="entry name" value="LysM_dom_sf"/>
</dbReference>
<keyword evidence="2" id="KW-0472">Membrane</keyword>
<evidence type="ECO:0000256" key="2">
    <source>
        <dbReference type="SAM" id="Phobius"/>
    </source>
</evidence>
<feature type="compositionally biased region" description="Basic residues" evidence="1">
    <location>
        <begin position="284"/>
        <end position="296"/>
    </location>
</feature>